<gene>
    <name evidence="4" type="ORF">DU000_03185</name>
</gene>
<dbReference type="InterPro" id="IPR046454">
    <property type="entry name" value="GpA_endonuclease"/>
</dbReference>
<dbReference type="Pfam" id="PF20454">
    <property type="entry name" value="GpA_nuclease"/>
    <property type="match status" value="1"/>
</dbReference>
<dbReference type="InterPro" id="IPR008866">
    <property type="entry name" value="Phage_lambda_GpA-like"/>
</dbReference>
<dbReference type="Pfam" id="PF05876">
    <property type="entry name" value="GpA_ATPase"/>
    <property type="match status" value="1"/>
</dbReference>
<sequence>MNIPAQHFNTSLDTTQAIKSLLSRMAAQLAPSEQISTTEWSRRYRRLSAKASARPGRYNPDLTPWVAGMHAALDDPTVSKVVAMKSAQVAWTDGVLMNYLGKRIDIDPCPMIVMFAKDQAAKQFNDEKFTPMVEATPRLAAIIPVHKTRDRNNRSEFKSFPGGFAKFVGSNSPSSVKSTPAPVVAIEEPDDCNDNVSEQGDTITLLEERTKTFTRRKVIFGGTPTIEGISRIEAAYRLSDQRKFFVPCHHCGESHVLEWSNVHWSEESAQLHEVFGTADPQSAYYVCPHCGGVWDDADKNRNVRKADWRATAAFHGVAGFYINELYSPFPGSTLPRLVEKFLVAQHALSQGDDTKMRAFRNNTEGLPYAYQTDLPDIDGLAKRAEHYGELTVPRGALVLTAGVDVQHDRIAVAIWAWGRGEESWLVYWGEIHGKTMVPEHGAWVDLEALLSRQYEHEIGGHLQVRAVSIDSSDGQTSDAVYAFVRKRMGRNYMAVKGASSDEGREIFSPPKVAIDTNRQQKAHKYGLRPFIVGTQRAKDLILGHDAGAGRLKLVGNGPGRMHWYSGVRPDFFEQMTSEVKAPHRTIRNRKVWQKKAGVRNEALDCTVYALHAARSLKINLWKEDRWQIEEARLNQPTLFDQSETPETKPSKPQTFQPARKFSATRW</sequence>
<evidence type="ECO:0000256" key="1">
    <source>
        <dbReference type="SAM" id="MobiDB-lite"/>
    </source>
</evidence>
<dbReference type="GO" id="GO:0004519">
    <property type="term" value="F:endonuclease activity"/>
    <property type="evidence" value="ECO:0007669"/>
    <property type="project" value="InterPro"/>
</dbReference>
<evidence type="ECO:0000259" key="3">
    <source>
        <dbReference type="Pfam" id="PF20454"/>
    </source>
</evidence>
<dbReference type="HAMAP" id="MF_04144">
    <property type="entry name" value="TERL_LAMBDA"/>
    <property type="match status" value="1"/>
</dbReference>
<dbReference type="GO" id="GO:0005524">
    <property type="term" value="F:ATP binding"/>
    <property type="evidence" value="ECO:0007669"/>
    <property type="project" value="InterPro"/>
</dbReference>
<feature type="domain" description="Terminase large subunit GpA endonuclease" evidence="3">
    <location>
        <begin position="318"/>
        <end position="623"/>
    </location>
</feature>
<dbReference type="AlphaFoldDB" id="A0A368L7X5"/>
<evidence type="ECO:0000313" key="5">
    <source>
        <dbReference type="Proteomes" id="UP000252357"/>
    </source>
</evidence>
<dbReference type="OrthoDB" id="5181253at2"/>
<keyword evidence="5" id="KW-1185">Reference proteome</keyword>
<reference evidence="4 5" key="1">
    <citation type="journal article" date="2018" name="Int. J. Syst. Evol. Microbiol.">
        <title>Parvibium lacunae gen. nov., sp. nov., a new member of the family Alcaligenaceae isolated from a freshwater pond.</title>
        <authorList>
            <person name="Chen W.M."/>
            <person name="Xie P.B."/>
            <person name="Hsu M.Y."/>
            <person name="Sheu S.Y."/>
        </authorList>
    </citation>
    <scope>NUCLEOTIDE SEQUENCE [LARGE SCALE GENOMIC DNA]</scope>
    <source>
        <strain evidence="4 5">KMB9</strain>
    </source>
</reference>
<feature type="region of interest" description="Disordered" evidence="1">
    <location>
        <begin position="637"/>
        <end position="666"/>
    </location>
</feature>
<evidence type="ECO:0000313" key="4">
    <source>
        <dbReference type="EMBL" id="RCS59726.1"/>
    </source>
</evidence>
<dbReference type="Proteomes" id="UP000252357">
    <property type="component" value="Unassembled WGS sequence"/>
</dbReference>
<dbReference type="InterPro" id="IPR046453">
    <property type="entry name" value="GpA_ATPase"/>
</dbReference>
<evidence type="ECO:0000259" key="2">
    <source>
        <dbReference type="Pfam" id="PF05876"/>
    </source>
</evidence>
<proteinExistence type="inferred from homology"/>
<dbReference type="GO" id="GO:0016887">
    <property type="term" value="F:ATP hydrolysis activity"/>
    <property type="evidence" value="ECO:0007669"/>
    <property type="project" value="InterPro"/>
</dbReference>
<protein>
    <submittedName>
        <fullName evidence="4">Phage terminase large subunit family protein</fullName>
    </submittedName>
</protein>
<organism evidence="4 5">
    <name type="scientific">Parvibium lacunae</name>
    <dbReference type="NCBI Taxonomy" id="1888893"/>
    <lineage>
        <taxon>Bacteria</taxon>
        <taxon>Pseudomonadati</taxon>
        <taxon>Pseudomonadota</taxon>
        <taxon>Betaproteobacteria</taxon>
        <taxon>Burkholderiales</taxon>
        <taxon>Alcaligenaceae</taxon>
        <taxon>Parvibium</taxon>
    </lineage>
</organism>
<feature type="domain" description="Phage terminase large subunit GpA ATPase" evidence="2">
    <location>
        <begin position="52"/>
        <end position="308"/>
    </location>
</feature>
<comment type="caution">
    <text evidence="4">The sequence shown here is derived from an EMBL/GenBank/DDBJ whole genome shotgun (WGS) entry which is preliminary data.</text>
</comment>
<accession>A0A368L7X5</accession>
<dbReference type="EMBL" id="QPGB01000001">
    <property type="protein sequence ID" value="RCS59726.1"/>
    <property type="molecule type" value="Genomic_DNA"/>
</dbReference>
<name>A0A368L7X5_9BURK</name>